<organism evidence="1 2">
    <name type="scientific">Gimesia alba</name>
    <dbReference type="NCBI Taxonomy" id="2527973"/>
    <lineage>
        <taxon>Bacteria</taxon>
        <taxon>Pseudomonadati</taxon>
        <taxon>Planctomycetota</taxon>
        <taxon>Planctomycetia</taxon>
        <taxon>Planctomycetales</taxon>
        <taxon>Planctomycetaceae</taxon>
        <taxon>Gimesia</taxon>
    </lineage>
</organism>
<accession>A0A517RGZ3</accession>
<evidence type="ECO:0000313" key="2">
    <source>
        <dbReference type="Proteomes" id="UP000317171"/>
    </source>
</evidence>
<dbReference type="KEGG" id="gaz:Pan241w_32280"/>
<gene>
    <name evidence="1" type="ORF">Pan241w_32280</name>
</gene>
<dbReference type="EMBL" id="CP036269">
    <property type="protein sequence ID" value="QDT43130.1"/>
    <property type="molecule type" value="Genomic_DNA"/>
</dbReference>
<protein>
    <submittedName>
        <fullName evidence="1">Uncharacterized protein</fullName>
    </submittedName>
</protein>
<keyword evidence="2" id="KW-1185">Reference proteome</keyword>
<evidence type="ECO:0000313" key="1">
    <source>
        <dbReference type="EMBL" id="QDT43130.1"/>
    </source>
</evidence>
<sequence length="82" mass="9636">MRCSSDLSRARRLARMFVRVEARYRADIRSFIRETICENAYVSVCKALCIGRITGYTEACYGIENLREDRLQLSQRIVLSRR</sequence>
<reference evidence="1 2" key="1">
    <citation type="submission" date="2019-02" db="EMBL/GenBank/DDBJ databases">
        <title>Deep-cultivation of Planctomycetes and their phenomic and genomic characterization uncovers novel biology.</title>
        <authorList>
            <person name="Wiegand S."/>
            <person name="Jogler M."/>
            <person name="Boedeker C."/>
            <person name="Pinto D."/>
            <person name="Vollmers J."/>
            <person name="Rivas-Marin E."/>
            <person name="Kohn T."/>
            <person name="Peeters S.H."/>
            <person name="Heuer A."/>
            <person name="Rast P."/>
            <person name="Oberbeckmann S."/>
            <person name="Bunk B."/>
            <person name="Jeske O."/>
            <person name="Meyerdierks A."/>
            <person name="Storesund J.E."/>
            <person name="Kallscheuer N."/>
            <person name="Luecker S."/>
            <person name="Lage O.M."/>
            <person name="Pohl T."/>
            <person name="Merkel B.J."/>
            <person name="Hornburger P."/>
            <person name="Mueller R.-W."/>
            <person name="Bruemmer F."/>
            <person name="Labrenz M."/>
            <person name="Spormann A.M."/>
            <person name="Op den Camp H."/>
            <person name="Overmann J."/>
            <person name="Amann R."/>
            <person name="Jetten M.S.M."/>
            <person name="Mascher T."/>
            <person name="Medema M.H."/>
            <person name="Devos D.P."/>
            <person name="Kaster A.-K."/>
            <person name="Ovreas L."/>
            <person name="Rohde M."/>
            <person name="Galperin M.Y."/>
            <person name="Jogler C."/>
        </authorList>
    </citation>
    <scope>NUCLEOTIDE SEQUENCE [LARGE SCALE GENOMIC DNA]</scope>
    <source>
        <strain evidence="1 2">Pan241w</strain>
    </source>
</reference>
<dbReference type="AlphaFoldDB" id="A0A517RGZ3"/>
<dbReference type="Proteomes" id="UP000317171">
    <property type="component" value="Chromosome"/>
</dbReference>
<proteinExistence type="predicted"/>
<name>A0A517RGZ3_9PLAN</name>